<evidence type="ECO:0000313" key="5">
    <source>
        <dbReference type="Proteomes" id="UP000076532"/>
    </source>
</evidence>
<proteinExistence type="predicted"/>
<dbReference type="EMBL" id="KV417685">
    <property type="protein sequence ID" value="KZP10163.1"/>
    <property type="molecule type" value="Genomic_DNA"/>
</dbReference>
<keyword evidence="5" id="KW-1185">Reference proteome</keyword>
<evidence type="ECO:0000256" key="1">
    <source>
        <dbReference type="SAM" id="Coils"/>
    </source>
</evidence>
<dbReference type="InterPro" id="IPR046496">
    <property type="entry name" value="DUF6589"/>
</dbReference>
<evidence type="ECO:0000313" key="4">
    <source>
        <dbReference type="EMBL" id="KZP10163.1"/>
    </source>
</evidence>
<organism evidence="4 5">
    <name type="scientific">Athelia psychrophila</name>
    <dbReference type="NCBI Taxonomy" id="1759441"/>
    <lineage>
        <taxon>Eukaryota</taxon>
        <taxon>Fungi</taxon>
        <taxon>Dikarya</taxon>
        <taxon>Basidiomycota</taxon>
        <taxon>Agaricomycotina</taxon>
        <taxon>Agaricomycetes</taxon>
        <taxon>Agaricomycetidae</taxon>
        <taxon>Atheliales</taxon>
        <taxon>Atheliaceae</taxon>
        <taxon>Athelia</taxon>
    </lineage>
</organism>
<protein>
    <recommendedName>
        <fullName evidence="3">DUF6589 domain-containing protein</fullName>
    </recommendedName>
</protein>
<feature type="compositionally biased region" description="Basic and acidic residues" evidence="2">
    <location>
        <begin position="940"/>
        <end position="953"/>
    </location>
</feature>
<feature type="domain" description="DUF6589" evidence="3">
    <location>
        <begin position="413"/>
        <end position="823"/>
    </location>
</feature>
<gene>
    <name evidence="4" type="ORF">FIBSPDRAFT_838748</name>
</gene>
<evidence type="ECO:0000259" key="3">
    <source>
        <dbReference type="Pfam" id="PF20231"/>
    </source>
</evidence>
<name>A0A165Z2J2_9AGAM</name>
<feature type="coiled-coil region" evidence="1">
    <location>
        <begin position="96"/>
        <end position="123"/>
    </location>
</feature>
<reference evidence="4 5" key="1">
    <citation type="journal article" date="2016" name="Mol. Biol. Evol.">
        <title>Comparative Genomics of Early-Diverging Mushroom-Forming Fungi Provides Insights into the Origins of Lignocellulose Decay Capabilities.</title>
        <authorList>
            <person name="Nagy L.G."/>
            <person name="Riley R."/>
            <person name="Tritt A."/>
            <person name="Adam C."/>
            <person name="Daum C."/>
            <person name="Floudas D."/>
            <person name="Sun H."/>
            <person name="Yadav J.S."/>
            <person name="Pangilinan J."/>
            <person name="Larsson K.H."/>
            <person name="Matsuura K."/>
            <person name="Barry K."/>
            <person name="Labutti K."/>
            <person name="Kuo R."/>
            <person name="Ohm R.A."/>
            <person name="Bhattacharya S.S."/>
            <person name="Shirouzu T."/>
            <person name="Yoshinaga Y."/>
            <person name="Martin F.M."/>
            <person name="Grigoriev I.V."/>
            <person name="Hibbett D.S."/>
        </authorList>
    </citation>
    <scope>NUCLEOTIDE SEQUENCE [LARGE SCALE GENOMIC DNA]</scope>
    <source>
        <strain evidence="4 5">CBS 109695</strain>
    </source>
</reference>
<feature type="compositionally biased region" description="Basic and acidic residues" evidence="2">
    <location>
        <begin position="964"/>
        <end position="984"/>
    </location>
</feature>
<dbReference type="Pfam" id="PF20231">
    <property type="entry name" value="DUF6589"/>
    <property type="match status" value="1"/>
</dbReference>
<dbReference type="AlphaFoldDB" id="A0A165Z2J2"/>
<sequence>MRSGPSRGRKTVCSSDIEDSSDSDLFIAHTPTGRNIFDLPHTPLTPIPDSGCHRARSLPPLSSDGIIESSPIIGTAVQHTAIKRRKGQRQRLTTVATNNEGRAEELAEQKEQAEQRKANTLNATLASLDPQGLTWSDLMTYVFNPVYKQGRHRYGGFFNTSGAATKILNHWISPQNPAHEEVHEWAVGYVEKCVAGKGKIINQLGFLHSKKETLSAANILNFSMQGHQEKLRKHRKVAMRLFEAFATSPRQRKPGGLSAARWAKKATTVTCAALMLLGEFSQRNNVLGQVMGLYMYASGAQKQVISVLSHLGLTESYSSITRKPRQQRQPKPWDMGTLRILSNCMRATARTVAATGLFGTVYDNINMVFRNAEQVMGRTDSQENGTCATIWPLWNAKLEDMKVSDLQKAFDVAPPLTLNQILLNPTETLQFDQCLLHCILRILVTHGGEKFKKFTDDLKAAQPQTKDTIDLHKTDLHPLPGMNIDESTIVGNTEVITAILTELGLLDGKGEMNFETLKIFAGDQLSVARLCALLNIRAGHEGKFGGYGWGLWMPGLFHTKIADMHGFFVTHWGKPNAGTRNPGSLSFHNTVLHRNPILLTSLPPFRTLRDLVFVSLYARVLHCLLLVSGKESLDKYADSATWTSLQADAEKILYQYTDPARVGELRWKRREGLGGDMVFENAILFLWDALISREFADAVKIGDSGRVILVLKVWALSFRGSGRTKYAYEMLHLIHNLSNVWPKSVCKLVLDIWLLNPTGRPKSWVEVDLMQEHMNYRIKSFYKAHGSSTSWEWLEMIVPCVEVLRHLAKTMNGLLGVDSGTRHEPVDLTTDIPELMVSLDDLHVYREHQFRILDDDDPPAVDIVTAGLQSISDVSNSPLDEFNSAFSKLQARSRLTPVVGGSEHPTHTLAPPINSIPTPELRPNGQNDSSIPSPACESNDETKSGDSESKNGSELDTWAQYRIAFEEARDKLAEPTLTRDRAEDVALDMDEDDYKSQSSDDGYDDDVSHDSEGDLE</sequence>
<dbReference type="STRING" id="436010.A0A165Z2J2"/>
<evidence type="ECO:0000256" key="2">
    <source>
        <dbReference type="SAM" id="MobiDB-lite"/>
    </source>
</evidence>
<feature type="region of interest" description="Disordered" evidence="2">
    <location>
        <begin position="896"/>
        <end position="1016"/>
    </location>
</feature>
<keyword evidence="1" id="KW-0175">Coiled coil</keyword>
<dbReference type="Proteomes" id="UP000076532">
    <property type="component" value="Unassembled WGS sequence"/>
</dbReference>
<feature type="compositionally biased region" description="Basic and acidic residues" evidence="2">
    <location>
        <begin position="1006"/>
        <end position="1016"/>
    </location>
</feature>
<dbReference type="OrthoDB" id="2496395at2759"/>
<accession>A0A165Z2J2</accession>